<gene>
    <name evidence="1" type="ORF">COA71_14315</name>
</gene>
<organism evidence="1 2">
    <name type="scientific">SAR86 cluster bacterium</name>
    <dbReference type="NCBI Taxonomy" id="2030880"/>
    <lineage>
        <taxon>Bacteria</taxon>
        <taxon>Pseudomonadati</taxon>
        <taxon>Pseudomonadota</taxon>
        <taxon>Gammaproteobacteria</taxon>
        <taxon>SAR86 cluster</taxon>
    </lineage>
</organism>
<dbReference type="Proteomes" id="UP000228987">
    <property type="component" value="Unassembled WGS sequence"/>
</dbReference>
<reference evidence="2" key="1">
    <citation type="submission" date="2017-08" db="EMBL/GenBank/DDBJ databases">
        <title>A dynamic microbial community with high functional redundancy inhabits the cold, oxic subseafloor aquifer.</title>
        <authorList>
            <person name="Tully B.J."/>
            <person name="Wheat C.G."/>
            <person name="Glazer B.T."/>
            <person name="Huber J.A."/>
        </authorList>
    </citation>
    <scope>NUCLEOTIDE SEQUENCE [LARGE SCALE GENOMIC DNA]</scope>
</reference>
<protein>
    <submittedName>
        <fullName evidence="1">Uncharacterized protein</fullName>
    </submittedName>
</protein>
<dbReference type="EMBL" id="NVWI01000016">
    <property type="protein sequence ID" value="PCJ39290.1"/>
    <property type="molecule type" value="Genomic_DNA"/>
</dbReference>
<sequence>MDGRDHPSETAPHTWGGFSTGEFVGDTLVVHTTHLKSGWIRRNGLALTDEATLDELFFLNQEGTLLTHVSIVTDSNYLTEPFVRTNGFEWLTRAEMGPYPCRSAVELDRPVGEIPHWMMNSEEALVGREEFAERWDIPVEAGRGGAHTALPEYIDVVR</sequence>
<name>A0A2A5C743_9GAMM</name>
<evidence type="ECO:0000313" key="2">
    <source>
        <dbReference type="Proteomes" id="UP000228987"/>
    </source>
</evidence>
<proteinExistence type="predicted"/>
<evidence type="ECO:0000313" key="1">
    <source>
        <dbReference type="EMBL" id="PCJ39290.1"/>
    </source>
</evidence>
<dbReference type="AlphaFoldDB" id="A0A2A5C743"/>
<comment type="caution">
    <text evidence="1">The sequence shown here is derived from an EMBL/GenBank/DDBJ whole genome shotgun (WGS) entry which is preliminary data.</text>
</comment>
<accession>A0A2A5C743</accession>